<reference evidence="1" key="1">
    <citation type="submission" date="2018-06" db="EMBL/GenBank/DDBJ databases">
        <authorList>
            <person name="Zhirakovskaya E."/>
        </authorList>
    </citation>
    <scope>NUCLEOTIDE SEQUENCE</scope>
</reference>
<gene>
    <name evidence="1" type="ORF">MNBD_GAMMA07-390</name>
</gene>
<dbReference type="EMBL" id="UOFF01000349">
    <property type="protein sequence ID" value="VAW57170.1"/>
    <property type="molecule type" value="Genomic_DNA"/>
</dbReference>
<accession>A0A3B0WXI8</accession>
<name>A0A3B0WXI8_9ZZZZ</name>
<evidence type="ECO:0000313" key="1">
    <source>
        <dbReference type="EMBL" id="VAW57170.1"/>
    </source>
</evidence>
<dbReference type="AlphaFoldDB" id="A0A3B0WXI8"/>
<proteinExistence type="predicted"/>
<sequence>VVKMGKLKLEVFNKKGQCAIRINNTKKDKLLNIPYPCGFVRSSKSLVAQTYNYKEVGQVFIVAGPMVDEKTYKNYDSVKPKHMCSNQGQAIIVQSGNLILRQDKNVPLGFCHQLGFDEKDYYGFAYPID</sequence>
<feature type="non-terminal residue" evidence="1">
    <location>
        <position position="1"/>
    </location>
</feature>
<organism evidence="1">
    <name type="scientific">hydrothermal vent metagenome</name>
    <dbReference type="NCBI Taxonomy" id="652676"/>
    <lineage>
        <taxon>unclassified sequences</taxon>
        <taxon>metagenomes</taxon>
        <taxon>ecological metagenomes</taxon>
    </lineage>
</organism>
<protein>
    <submittedName>
        <fullName evidence="1">Uncharacterized protein</fullName>
    </submittedName>
</protein>